<dbReference type="PANTHER" id="PTHR31252">
    <property type="entry name" value="DUF4419 DOMAIN-CONTAINING PROTEIN"/>
    <property type="match status" value="1"/>
</dbReference>
<gene>
    <name evidence="2" type="ORF">CONPUDRAFT_124551</name>
</gene>
<dbReference type="OMA" id="AFCFWDA"/>
<evidence type="ECO:0008006" key="4">
    <source>
        <dbReference type="Google" id="ProtNLM"/>
    </source>
</evidence>
<dbReference type="GeneID" id="19199831"/>
<dbReference type="Pfam" id="PF14388">
    <property type="entry name" value="DUF4419"/>
    <property type="match status" value="1"/>
</dbReference>
<proteinExistence type="predicted"/>
<reference evidence="3" key="1">
    <citation type="journal article" date="2012" name="Science">
        <title>The Paleozoic origin of enzymatic lignin decomposition reconstructed from 31 fungal genomes.</title>
        <authorList>
            <person name="Floudas D."/>
            <person name="Binder M."/>
            <person name="Riley R."/>
            <person name="Barry K."/>
            <person name="Blanchette R.A."/>
            <person name="Henrissat B."/>
            <person name="Martinez A.T."/>
            <person name="Otillar R."/>
            <person name="Spatafora J.W."/>
            <person name="Yadav J.S."/>
            <person name="Aerts A."/>
            <person name="Benoit I."/>
            <person name="Boyd A."/>
            <person name="Carlson A."/>
            <person name="Copeland A."/>
            <person name="Coutinho P.M."/>
            <person name="de Vries R.P."/>
            <person name="Ferreira P."/>
            <person name="Findley K."/>
            <person name="Foster B."/>
            <person name="Gaskell J."/>
            <person name="Glotzer D."/>
            <person name="Gorecki P."/>
            <person name="Heitman J."/>
            <person name="Hesse C."/>
            <person name="Hori C."/>
            <person name="Igarashi K."/>
            <person name="Jurgens J.A."/>
            <person name="Kallen N."/>
            <person name="Kersten P."/>
            <person name="Kohler A."/>
            <person name="Kuees U."/>
            <person name="Kumar T.K.A."/>
            <person name="Kuo A."/>
            <person name="LaButti K."/>
            <person name="Larrondo L.F."/>
            <person name="Lindquist E."/>
            <person name="Ling A."/>
            <person name="Lombard V."/>
            <person name="Lucas S."/>
            <person name="Lundell T."/>
            <person name="Martin R."/>
            <person name="McLaughlin D.J."/>
            <person name="Morgenstern I."/>
            <person name="Morin E."/>
            <person name="Murat C."/>
            <person name="Nagy L.G."/>
            <person name="Nolan M."/>
            <person name="Ohm R.A."/>
            <person name="Patyshakuliyeva A."/>
            <person name="Rokas A."/>
            <person name="Ruiz-Duenas F.J."/>
            <person name="Sabat G."/>
            <person name="Salamov A."/>
            <person name="Samejima M."/>
            <person name="Schmutz J."/>
            <person name="Slot J.C."/>
            <person name="St John F."/>
            <person name="Stenlid J."/>
            <person name="Sun H."/>
            <person name="Sun S."/>
            <person name="Syed K."/>
            <person name="Tsang A."/>
            <person name="Wiebenga A."/>
            <person name="Young D."/>
            <person name="Pisabarro A."/>
            <person name="Eastwood D.C."/>
            <person name="Martin F."/>
            <person name="Cullen D."/>
            <person name="Grigoriev I.V."/>
            <person name="Hibbett D.S."/>
        </authorList>
    </citation>
    <scope>NUCLEOTIDE SEQUENCE [LARGE SCALE GENOMIC DNA]</scope>
    <source>
        <strain evidence="3">RWD-64-598 SS2</strain>
    </source>
</reference>
<organism evidence="2 3">
    <name type="scientific">Coniophora puteana (strain RWD-64-598)</name>
    <name type="common">Brown rot fungus</name>
    <dbReference type="NCBI Taxonomy" id="741705"/>
    <lineage>
        <taxon>Eukaryota</taxon>
        <taxon>Fungi</taxon>
        <taxon>Dikarya</taxon>
        <taxon>Basidiomycota</taxon>
        <taxon>Agaricomycotina</taxon>
        <taxon>Agaricomycetes</taxon>
        <taxon>Agaricomycetidae</taxon>
        <taxon>Boletales</taxon>
        <taxon>Coniophorineae</taxon>
        <taxon>Coniophoraceae</taxon>
        <taxon>Coniophora</taxon>
    </lineage>
</organism>
<dbReference type="Proteomes" id="UP000053558">
    <property type="component" value="Unassembled WGS sequence"/>
</dbReference>
<dbReference type="KEGG" id="cput:CONPUDRAFT_124551"/>
<sequence>METFTNNTLTSQSISTAPTSVVFKPATHPAESFERGSPSGHRKSADKRTAPEKLLQGACNQQYKKCAELLQSSIPKEVDISDIIPQRNGLVHTLLEAYNNHRALVLRPDDVWLAIVTQFSFFVNAHAEELRSLFVAHEGKMELKVTAIGTRYTVDFGSMARQMADLLEINLTDAELRKWATPTFSTTTITDSTIYAIALMATTKKYFDFTFALRCGIPRVTLDGAREDWVVILQRIEKLKEYGFETTAWCHLLRPVLSRFVNAFDDPTGKENIDFWGKIAHIHSGGSGPSYLMGWVTAFCVFDADGKWKGPHLLNLPPSGSPSTEYAKLSGETFAKDHFAPQRGPRGAPYLTLDGVSYPRVETGEIPVGTAEVDVKLDDNGEIFKTLLVAGSMGSAICSSNDKYLSQSGQRDTVRPVPGWWMFIKKEGEGSEE</sequence>
<dbReference type="AlphaFoldDB" id="A0A5M3MQF0"/>
<protein>
    <recommendedName>
        <fullName evidence="4">DUF4419 domain-containing protein</fullName>
    </recommendedName>
</protein>
<dbReference type="RefSeq" id="XP_007768772.1">
    <property type="nucleotide sequence ID" value="XM_007770582.1"/>
</dbReference>
<name>A0A5M3MQF0_CONPW</name>
<accession>A0A5M3MQF0</accession>
<dbReference type="PANTHER" id="PTHR31252:SF11">
    <property type="entry name" value="DUF4419 DOMAIN-CONTAINING PROTEIN"/>
    <property type="match status" value="1"/>
</dbReference>
<evidence type="ECO:0000313" key="2">
    <source>
        <dbReference type="EMBL" id="EIW81428.1"/>
    </source>
</evidence>
<evidence type="ECO:0000256" key="1">
    <source>
        <dbReference type="SAM" id="MobiDB-lite"/>
    </source>
</evidence>
<dbReference type="InterPro" id="IPR025533">
    <property type="entry name" value="DUF4419"/>
</dbReference>
<dbReference type="EMBL" id="JH711578">
    <property type="protein sequence ID" value="EIW81428.1"/>
    <property type="molecule type" value="Genomic_DNA"/>
</dbReference>
<keyword evidence="3" id="KW-1185">Reference proteome</keyword>
<dbReference type="OrthoDB" id="9978173at2759"/>
<feature type="region of interest" description="Disordered" evidence="1">
    <location>
        <begin position="29"/>
        <end position="49"/>
    </location>
</feature>
<evidence type="ECO:0000313" key="3">
    <source>
        <dbReference type="Proteomes" id="UP000053558"/>
    </source>
</evidence>
<comment type="caution">
    <text evidence="2">The sequence shown here is derived from an EMBL/GenBank/DDBJ whole genome shotgun (WGS) entry which is preliminary data.</text>
</comment>